<reference evidence="1" key="1">
    <citation type="submission" date="2022-10" db="EMBL/GenBank/DDBJ databases">
        <title>Description of Fervidibacillus gen. nov. in the family Fervidibacillaceae fam. nov. with two species, Fervidibacillus albus sp. nov., and Fervidibacillus halotolerans sp. nov., isolated from tidal flat sediments.</title>
        <authorList>
            <person name="Kwon K.K."/>
            <person name="Yang S.-H."/>
        </authorList>
    </citation>
    <scope>NUCLEOTIDE SEQUENCE</scope>
    <source>
        <strain evidence="1">JCM 19140</strain>
    </source>
</reference>
<name>A0AAE3IS88_9BACI</name>
<comment type="caution">
    <text evidence="1">The sequence shown here is derived from an EMBL/GenBank/DDBJ whole genome shotgun (WGS) entry which is preliminary data.</text>
</comment>
<organism evidence="1 2">
    <name type="scientific">Perspicuibacillus lycopersici</name>
    <dbReference type="NCBI Taxonomy" id="1325689"/>
    <lineage>
        <taxon>Bacteria</taxon>
        <taxon>Bacillati</taxon>
        <taxon>Bacillota</taxon>
        <taxon>Bacilli</taxon>
        <taxon>Bacillales</taxon>
        <taxon>Bacillaceae</taxon>
        <taxon>Perspicuibacillus</taxon>
    </lineage>
</organism>
<gene>
    <name evidence="1" type="ORF">OEV98_02760</name>
</gene>
<dbReference type="InterPro" id="IPR058600">
    <property type="entry name" value="YhjD-like"/>
</dbReference>
<evidence type="ECO:0008006" key="3">
    <source>
        <dbReference type="Google" id="ProtNLM"/>
    </source>
</evidence>
<evidence type="ECO:0000313" key="2">
    <source>
        <dbReference type="Proteomes" id="UP001209318"/>
    </source>
</evidence>
<accession>A0AAE3IS88</accession>
<dbReference type="Proteomes" id="UP001209318">
    <property type="component" value="Unassembled WGS sequence"/>
</dbReference>
<dbReference type="Pfam" id="PF26325">
    <property type="entry name" value="YhjD"/>
    <property type="match status" value="1"/>
</dbReference>
<protein>
    <recommendedName>
        <fullName evidence="3">YhjD</fullName>
    </recommendedName>
</protein>
<dbReference type="RefSeq" id="WP_263071671.1">
    <property type="nucleotide sequence ID" value="NZ_JAOUSF010000001.1"/>
</dbReference>
<proteinExistence type="predicted"/>
<dbReference type="AlphaFoldDB" id="A0AAE3IS88"/>
<keyword evidence="2" id="KW-1185">Reference proteome</keyword>
<sequence>MTRIPSEDRDLMEKAIYFPMLVKVLEKDLYIINNSPFKLRNPYLMLIDNTLTGIQSELFLVKKIMKKRGMKVQEVKRDDTFTTYLFIYNGYEEYHNYFNPRLKNKVEELLSYYLFKRFENNQSSDQSLRVTR</sequence>
<dbReference type="EMBL" id="JAOUSF010000001">
    <property type="protein sequence ID" value="MCU9612484.1"/>
    <property type="molecule type" value="Genomic_DNA"/>
</dbReference>
<evidence type="ECO:0000313" key="1">
    <source>
        <dbReference type="EMBL" id="MCU9612484.1"/>
    </source>
</evidence>